<dbReference type="PANTHER" id="PTHR45693:SF7">
    <property type="entry name" value="TRANSCRIPTION FACTOR TGA7"/>
    <property type="match status" value="1"/>
</dbReference>
<evidence type="ECO:0000256" key="4">
    <source>
        <dbReference type="ARBA" id="ARBA00023125"/>
    </source>
</evidence>
<evidence type="ECO:0000256" key="1">
    <source>
        <dbReference type="ARBA" id="ARBA00004123"/>
    </source>
</evidence>
<evidence type="ECO:0000256" key="9">
    <source>
        <dbReference type="SAM" id="MobiDB-lite"/>
    </source>
</evidence>
<feature type="compositionally biased region" description="Basic and acidic residues" evidence="9">
    <location>
        <begin position="89"/>
        <end position="110"/>
    </location>
</feature>
<dbReference type="Pfam" id="PF14144">
    <property type="entry name" value="DOG1"/>
    <property type="match status" value="1"/>
</dbReference>
<gene>
    <name evidence="11" type="ORF">VNO77_31291</name>
</gene>
<feature type="region of interest" description="Disordered" evidence="9">
    <location>
        <begin position="89"/>
        <end position="112"/>
    </location>
</feature>
<sequence length="404" mass="45421">MLVKDNHQLNNKSCKLDTTIQLVLFCNFNLGEGRQGRCMSSSSTQLVLAKGMGIYDPFHQVSMWGDSFKVDGCLNSIDSPMLMMKPSVENKSECTPHESREHSGDDHETNSKVLRRLAQNREAARKCRLRKKAYVQQLETSRVKLMQLELEIEKARKQGLYIRSALDVSYMGSSGTINSGITLFEIEYGQWVEEQDRQNEELRNALQTNASDIQLHLLVESSLNHFSNLFSMKADAAKADVFYLISGAWKASVERLFLWIGGSRPSQLLNIIVPQLEILTDQQLVSINNLRLSSQQAEDVLSLGLEKLQQSMVHNMPADPLVVGNYGFEMAAAIDKGEALEGFVNQADHLRQQTLLHMSRILTIGQAAQGLLAMGDYFHRLRTLSTLWTARSCDPPSYPIQPSN</sequence>
<keyword evidence="12" id="KW-1185">Reference proteome</keyword>
<evidence type="ECO:0000256" key="7">
    <source>
        <dbReference type="ARBA" id="ARBA00023242"/>
    </source>
</evidence>
<feature type="coiled-coil region" evidence="8">
    <location>
        <begin position="131"/>
        <end position="158"/>
    </location>
</feature>
<dbReference type="InterPro" id="IPR025422">
    <property type="entry name" value="TGA_domain"/>
</dbReference>
<feature type="domain" description="DOG1" evidence="10">
    <location>
        <begin position="181"/>
        <end position="391"/>
    </location>
</feature>
<evidence type="ECO:0000256" key="6">
    <source>
        <dbReference type="ARBA" id="ARBA00023163"/>
    </source>
</evidence>
<comment type="subcellular location">
    <subcellularLocation>
        <location evidence="1">Nucleus</location>
    </subcellularLocation>
</comment>
<reference evidence="11 12" key="1">
    <citation type="submission" date="2024-01" db="EMBL/GenBank/DDBJ databases">
        <title>The genomes of 5 underutilized Papilionoideae crops provide insights into root nodulation and disease resistanc.</title>
        <authorList>
            <person name="Jiang F."/>
        </authorList>
    </citation>
    <scope>NUCLEOTIDE SEQUENCE [LARGE SCALE GENOMIC DNA]</scope>
    <source>
        <strain evidence="11">LVBAO_FW01</strain>
        <tissue evidence="11">Leaves</tissue>
    </source>
</reference>
<dbReference type="PROSITE" id="PS51806">
    <property type="entry name" value="DOG1"/>
    <property type="match status" value="1"/>
</dbReference>
<dbReference type="PANTHER" id="PTHR45693">
    <property type="entry name" value="TRANSCRIPTION FACTOR TGA9"/>
    <property type="match status" value="1"/>
</dbReference>
<dbReference type="InterPro" id="IPR004827">
    <property type="entry name" value="bZIP"/>
</dbReference>
<comment type="caution">
    <text evidence="11">The sequence shown here is derived from an EMBL/GenBank/DDBJ whole genome shotgun (WGS) entry which is preliminary data.</text>
</comment>
<evidence type="ECO:0000313" key="11">
    <source>
        <dbReference type="EMBL" id="KAK7321097.1"/>
    </source>
</evidence>
<dbReference type="GO" id="GO:0006351">
    <property type="term" value="P:DNA-templated transcription"/>
    <property type="evidence" value="ECO:0007669"/>
    <property type="project" value="InterPro"/>
</dbReference>
<dbReference type="PROSITE" id="PS00036">
    <property type="entry name" value="BZIP_BASIC"/>
    <property type="match status" value="1"/>
</dbReference>
<keyword evidence="6" id="KW-0804">Transcription</keyword>
<evidence type="ECO:0000256" key="3">
    <source>
        <dbReference type="ARBA" id="ARBA00023015"/>
    </source>
</evidence>
<dbReference type="Proteomes" id="UP001367508">
    <property type="component" value="Unassembled WGS sequence"/>
</dbReference>
<name>A0AAN9KRK4_CANGL</name>
<keyword evidence="4" id="KW-0238">DNA-binding</keyword>
<keyword evidence="7" id="KW-0539">Nucleus</keyword>
<evidence type="ECO:0000313" key="12">
    <source>
        <dbReference type="Proteomes" id="UP001367508"/>
    </source>
</evidence>
<keyword evidence="3" id="KW-0805">Transcription regulation</keyword>
<proteinExistence type="inferred from homology"/>
<dbReference type="Pfam" id="PF00170">
    <property type="entry name" value="bZIP_1"/>
    <property type="match status" value="1"/>
</dbReference>
<comment type="similarity">
    <text evidence="2">Belongs to the bZIP family.</text>
</comment>
<keyword evidence="8" id="KW-0175">Coiled coil</keyword>
<accession>A0AAN9KRK4</accession>
<dbReference type="EMBL" id="JAYMYQ010000007">
    <property type="protein sequence ID" value="KAK7321097.1"/>
    <property type="molecule type" value="Genomic_DNA"/>
</dbReference>
<dbReference type="AlphaFoldDB" id="A0AAN9KRK4"/>
<dbReference type="GO" id="GO:0005634">
    <property type="term" value="C:nucleus"/>
    <property type="evidence" value="ECO:0007669"/>
    <property type="project" value="UniProtKB-SubCell"/>
</dbReference>
<dbReference type="GO" id="GO:0000976">
    <property type="term" value="F:transcription cis-regulatory region binding"/>
    <property type="evidence" value="ECO:0007669"/>
    <property type="project" value="UniProtKB-ARBA"/>
</dbReference>
<evidence type="ECO:0000256" key="2">
    <source>
        <dbReference type="ARBA" id="ARBA00007163"/>
    </source>
</evidence>
<dbReference type="SUPFAM" id="SSF57959">
    <property type="entry name" value="Leucine zipper domain"/>
    <property type="match status" value="1"/>
</dbReference>
<dbReference type="FunFam" id="1.20.5.170:FF:000019">
    <property type="entry name" value="BZIP family transcription factor"/>
    <property type="match status" value="1"/>
</dbReference>
<keyword evidence="5" id="KW-0010">Activator</keyword>
<dbReference type="Gene3D" id="1.20.5.170">
    <property type="match status" value="1"/>
</dbReference>
<evidence type="ECO:0000259" key="10">
    <source>
        <dbReference type="PROSITE" id="PS51806"/>
    </source>
</evidence>
<evidence type="ECO:0000256" key="5">
    <source>
        <dbReference type="ARBA" id="ARBA00023159"/>
    </source>
</evidence>
<evidence type="ECO:0000256" key="8">
    <source>
        <dbReference type="SAM" id="Coils"/>
    </source>
</evidence>
<protein>
    <recommendedName>
        <fullName evidence="10">DOG1 domain-containing protein</fullName>
    </recommendedName>
</protein>
<dbReference type="GO" id="GO:0003700">
    <property type="term" value="F:DNA-binding transcription factor activity"/>
    <property type="evidence" value="ECO:0007669"/>
    <property type="project" value="InterPro"/>
</dbReference>
<dbReference type="InterPro" id="IPR046347">
    <property type="entry name" value="bZIP_sf"/>
</dbReference>
<dbReference type="SMART" id="SM00338">
    <property type="entry name" value="BRLZ"/>
    <property type="match status" value="1"/>
</dbReference>
<organism evidence="11 12">
    <name type="scientific">Canavalia gladiata</name>
    <name type="common">Sword bean</name>
    <name type="synonym">Dolichos gladiatus</name>
    <dbReference type="NCBI Taxonomy" id="3824"/>
    <lineage>
        <taxon>Eukaryota</taxon>
        <taxon>Viridiplantae</taxon>
        <taxon>Streptophyta</taxon>
        <taxon>Embryophyta</taxon>
        <taxon>Tracheophyta</taxon>
        <taxon>Spermatophyta</taxon>
        <taxon>Magnoliopsida</taxon>
        <taxon>eudicotyledons</taxon>
        <taxon>Gunneridae</taxon>
        <taxon>Pentapetalae</taxon>
        <taxon>rosids</taxon>
        <taxon>fabids</taxon>
        <taxon>Fabales</taxon>
        <taxon>Fabaceae</taxon>
        <taxon>Papilionoideae</taxon>
        <taxon>50 kb inversion clade</taxon>
        <taxon>NPAAA clade</taxon>
        <taxon>indigoferoid/millettioid clade</taxon>
        <taxon>Phaseoleae</taxon>
        <taxon>Canavalia</taxon>
    </lineage>
</organism>